<organism evidence="3 4">
    <name type="scientific">Prorocentrum cordatum</name>
    <dbReference type="NCBI Taxonomy" id="2364126"/>
    <lineage>
        <taxon>Eukaryota</taxon>
        <taxon>Sar</taxon>
        <taxon>Alveolata</taxon>
        <taxon>Dinophyceae</taxon>
        <taxon>Prorocentrales</taxon>
        <taxon>Prorocentraceae</taxon>
        <taxon>Prorocentrum</taxon>
    </lineage>
</organism>
<evidence type="ECO:0000256" key="2">
    <source>
        <dbReference type="SAM" id="MobiDB-lite"/>
    </source>
</evidence>
<sequence length="483" mass="50522">MGVHCWSVHAHVRGLHVCMERVWSRVARGPGSGDPHEASEKTAGARAGPMALAAAGRSALTEPAGSASPEPSAGRPLSVLSCHGTLVSPLHPETHASFQFSRKRQAYGSAAPDAGNPHSMYAVSAVRTQPVAGGELGSEREARFTWYAAYAKSCEAKAHEAFRKGGTPRALGASGSFGHSQAHPSDDTSFAWQSYRGWTATSRHNHEARMREVWQQEARQQWRAQVSDLKWRPLEGEPCTPRLTAELEEKAAAAATKSAAEAEARAAGLLERAEAAAQSSSRTCERLLARAEAEAAAQARAQEEALAQATARAEARARAQKAPARAAEADAPARAAAEAEATARAEERQSAQEKAKAAARVQAEEQLGEALRQREVHGARAALAAVEVAGAGASELAAASAAVADLTRDTEPPALPASSAVGGGGIPVMPATTRSSWCAAARDASASQSGRFAREVPAVCARAGPWNTSGRPPHRGRPKCRIA</sequence>
<feature type="region of interest" description="Disordered" evidence="2">
    <location>
        <begin position="54"/>
        <end position="75"/>
    </location>
</feature>
<reference evidence="3" key="1">
    <citation type="submission" date="2023-10" db="EMBL/GenBank/DDBJ databases">
        <authorList>
            <person name="Chen Y."/>
            <person name="Shah S."/>
            <person name="Dougan E. K."/>
            <person name="Thang M."/>
            <person name="Chan C."/>
        </authorList>
    </citation>
    <scope>NUCLEOTIDE SEQUENCE [LARGE SCALE GENOMIC DNA]</scope>
</reference>
<keyword evidence="4" id="KW-1185">Reference proteome</keyword>
<keyword evidence="1" id="KW-0175">Coiled coil</keyword>
<evidence type="ECO:0000256" key="1">
    <source>
        <dbReference type="SAM" id="Coils"/>
    </source>
</evidence>
<feature type="compositionally biased region" description="Basic residues" evidence="2">
    <location>
        <begin position="472"/>
        <end position="483"/>
    </location>
</feature>
<accession>A0ABN9X727</accession>
<feature type="region of interest" description="Disordered" evidence="2">
    <location>
        <begin position="312"/>
        <end position="360"/>
    </location>
</feature>
<feature type="coiled-coil region" evidence="1">
    <location>
        <begin position="245"/>
        <end position="312"/>
    </location>
</feature>
<gene>
    <name evidence="3" type="ORF">PCOR1329_LOCUS73617</name>
</gene>
<name>A0ABN9X727_9DINO</name>
<feature type="region of interest" description="Disordered" evidence="2">
    <location>
        <begin position="28"/>
        <end position="47"/>
    </location>
</feature>
<feature type="non-terminal residue" evidence="3">
    <location>
        <position position="483"/>
    </location>
</feature>
<comment type="caution">
    <text evidence="3">The sequence shown here is derived from an EMBL/GenBank/DDBJ whole genome shotgun (WGS) entry which is preliminary data.</text>
</comment>
<evidence type="ECO:0000313" key="3">
    <source>
        <dbReference type="EMBL" id="CAK0894603.1"/>
    </source>
</evidence>
<feature type="compositionally biased region" description="Basic and acidic residues" evidence="2">
    <location>
        <begin position="341"/>
        <end position="356"/>
    </location>
</feature>
<feature type="region of interest" description="Disordered" evidence="2">
    <location>
        <begin position="463"/>
        <end position="483"/>
    </location>
</feature>
<dbReference type="EMBL" id="CAUYUJ010019925">
    <property type="protein sequence ID" value="CAK0894603.1"/>
    <property type="molecule type" value="Genomic_DNA"/>
</dbReference>
<proteinExistence type="predicted"/>
<feature type="compositionally biased region" description="Low complexity" evidence="2">
    <location>
        <begin position="320"/>
        <end position="340"/>
    </location>
</feature>
<protein>
    <submittedName>
        <fullName evidence="3">Uncharacterized protein</fullName>
    </submittedName>
</protein>
<evidence type="ECO:0000313" key="4">
    <source>
        <dbReference type="Proteomes" id="UP001189429"/>
    </source>
</evidence>
<dbReference type="Proteomes" id="UP001189429">
    <property type="component" value="Unassembled WGS sequence"/>
</dbReference>